<reference evidence="7" key="1">
    <citation type="submission" date="2017-08" db="EMBL/GenBank/DDBJ databases">
        <authorList>
            <person name="Imhoff J.F."/>
            <person name="Rahn T."/>
            <person name="Kuenzel S."/>
            <person name="Neulinger S.C."/>
        </authorList>
    </citation>
    <scope>NUCLEOTIDE SEQUENCE</scope>
    <source>
        <strain evidence="7">DSM 11080</strain>
    </source>
</reference>
<dbReference type="GO" id="GO:0005886">
    <property type="term" value="C:plasma membrane"/>
    <property type="evidence" value="ECO:0007669"/>
    <property type="project" value="UniProtKB-SubCell"/>
</dbReference>
<keyword evidence="4 6" id="KW-1133">Transmembrane helix</keyword>
<organism evidence="7 8">
    <name type="scientific">Halochromatium glycolicum</name>
    <dbReference type="NCBI Taxonomy" id="85075"/>
    <lineage>
        <taxon>Bacteria</taxon>
        <taxon>Pseudomonadati</taxon>
        <taxon>Pseudomonadota</taxon>
        <taxon>Gammaproteobacteria</taxon>
        <taxon>Chromatiales</taxon>
        <taxon>Chromatiaceae</taxon>
        <taxon>Halochromatium</taxon>
    </lineage>
</organism>
<dbReference type="Proteomes" id="UP001296776">
    <property type="component" value="Unassembled WGS sequence"/>
</dbReference>
<evidence type="ECO:0000256" key="5">
    <source>
        <dbReference type="ARBA" id="ARBA00023136"/>
    </source>
</evidence>
<keyword evidence="2" id="KW-1003">Cell membrane</keyword>
<keyword evidence="5 6" id="KW-0472">Membrane</keyword>
<keyword evidence="3 6" id="KW-0812">Transmembrane</keyword>
<dbReference type="GO" id="GO:0015075">
    <property type="term" value="F:monoatomic ion transmembrane transporter activity"/>
    <property type="evidence" value="ECO:0007669"/>
    <property type="project" value="InterPro"/>
</dbReference>
<evidence type="ECO:0000256" key="6">
    <source>
        <dbReference type="SAM" id="Phobius"/>
    </source>
</evidence>
<comment type="caution">
    <text evidence="7">The sequence shown here is derived from an EMBL/GenBank/DDBJ whole genome shotgun (WGS) entry which is preliminary data.</text>
</comment>
<feature type="transmembrane region" description="Helical" evidence="6">
    <location>
        <begin position="6"/>
        <end position="25"/>
    </location>
</feature>
<feature type="transmembrane region" description="Helical" evidence="6">
    <location>
        <begin position="32"/>
        <end position="53"/>
    </location>
</feature>
<name>A0AAJ0U2Z3_9GAMM</name>
<feature type="transmembrane region" description="Helical" evidence="6">
    <location>
        <begin position="59"/>
        <end position="79"/>
    </location>
</feature>
<keyword evidence="8" id="KW-1185">Reference proteome</keyword>
<evidence type="ECO:0000313" key="7">
    <source>
        <dbReference type="EMBL" id="MBK1704340.1"/>
    </source>
</evidence>
<evidence type="ECO:0000256" key="4">
    <source>
        <dbReference type="ARBA" id="ARBA00022989"/>
    </source>
</evidence>
<accession>A0AAJ0U2Z3</accession>
<evidence type="ECO:0000256" key="1">
    <source>
        <dbReference type="ARBA" id="ARBA00004651"/>
    </source>
</evidence>
<dbReference type="AlphaFoldDB" id="A0AAJ0U2Z3"/>
<dbReference type="EMBL" id="NRSJ01000009">
    <property type="protein sequence ID" value="MBK1704340.1"/>
    <property type="molecule type" value="Genomic_DNA"/>
</dbReference>
<evidence type="ECO:0000256" key="3">
    <source>
        <dbReference type="ARBA" id="ARBA00022692"/>
    </source>
</evidence>
<reference evidence="7" key="2">
    <citation type="journal article" date="2020" name="Microorganisms">
        <title>Osmotic Adaptation and Compatible Solute Biosynthesis of Phototrophic Bacteria as Revealed from Genome Analyses.</title>
        <authorList>
            <person name="Imhoff J.F."/>
            <person name="Rahn T."/>
            <person name="Kunzel S."/>
            <person name="Keller A."/>
            <person name="Neulinger S.C."/>
        </authorList>
    </citation>
    <scope>NUCLEOTIDE SEQUENCE</scope>
    <source>
        <strain evidence="7">DSM 11080</strain>
    </source>
</reference>
<comment type="subcellular location">
    <subcellularLocation>
        <location evidence="1">Cell membrane</location>
        <topology evidence="1">Multi-pass membrane protein</topology>
    </subcellularLocation>
</comment>
<dbReference type="InterPro" id="IPR007208">
    <property type="entry name" value="MrpF/PhaF-like"/>
</dbReference>
<sequence length="130" mass="13208">MTTFLLVAAVLLLVIVTIALGRLLLSAQAVDWVMAGQVLGTGGIAVLLLFGVASASPGVIDMALLLALLAAFATVAFAARLGLDRRRSDQPCAGAPAIQPRTIRPTVDAVDAVNAGREASRAPGSHAPGR</sequence>
<gene>
    <name evidence="7" type="ORF">CKO40_07230</name>
</gene>
<proteinExistence type="predicted"/>
<evidence type="ECO:0000256" key="2">
    <source>
        <dbReference type="ARBA" id="ARBA00022475"/>
    </source>
</evidence>
<dbReference type="Pfam" id="PF04066">
    <property type="entry name" value="MrpF_PhaF"/>
    <property type="match status" value="1"/>
</dbReference>
<evidence type="ECO:0000313" key="8">
    <source>
        <dbReference type="Proteomes" id="UP001296776"/>
    </source>
</evidence>
<evidence type="ECO:0008006" key="9">
    <source>
        <dbReference type="Google" id="ProtNLM"/>
    </source>
</evidence>
<protein>
    <recommendedName>
        <fullName evidence="9">Multiple resistance and pH regulation protein F</fullName>
    </recommendedName>
</protein>